<comment type="caution">
    <text evidence="2">The sequence shown here is derived from an EMBL/GenBank/DDBJ whole genome shotgun (WGS) entry which is preliminary data.</text>
</comment>
<accession>A0AAD7CAK6</accession>
<sequence length="219" mass="23497">MDHGTPDALPLRFRLQQEIDSVLDAAIPPANTNECVDANTTVTIHLASSKPFDDRSHDPVAESSAAALRRQAAEAGTSSGGNGNIPSRAFAALQALLVGWSALSRLERSGAVLVLVQRAHPCVKAALHDKATPVDSPTHPEPLRAEAALLALDQLMELWTGLSPIDQTAHLTSLLLQGGKVMPLAIEVILEDEEKDKENKPPPSRVDKGKGREYYINKI</sequence>
<feature type="compositionally biased region" description="Basic and acidic residues" evidence="1">
    <location>
        <begin position="51"/>
        <end position="60"/>
    </location>
</feature>
<dbReference type="EMBL" id="JARKIF010000003">
    <property type="protein sequence ID" value="KAJ7643882.1"/>
    <property type="molecule type" value="Genomic_DNA"/>
</dbReference>
<evidence type="ECO:0000313" key="3">
    <source>
        <dbReference type="Proteomes" id="UP001221142"/>
    </source>
</evidence>
<evidence type="ECO:0000313" key="2">
    <source>
        <dbReference type="EMBL" id="KAJ7643882.1"/>
    </source>
</evidence>
<organism evidence="2 3">
    <name type="scientific">Roridomyces roridus</name>
    <dbReference type="NCBI Taxonomy" id="1738132"/>
    <lineage>
        <taxon>Eukaryota</taxon>
        <taxon>Fungi</taxon>
        <taxon>Dikarya</taxon>
        <taxon>Basidiomycota</taxon>
        <taxon>Agaricomycotina</taxon>
        <taxon>Agaricomycetes</taxon>
        <taxon>Agaricomycetidae</taxon>
        <taxon>Agaricales</taxon>
        <taxon>Marasmiineae</taxon>
        <taxon>Mycenaceae</taxon>
        <taxon>Roridomyces</taxon>
    </lineage>
</organism>
<feature type="region of interest" description="Disordered" evidence="1">
    <location>
        <begin position="49"/>
        <end position="84"/>
    </location>
</feature>
<feature type="non-terminal residue" evidence="2">
    <location>
        <position position="219"/>
    </location>
</feature>
<evidence type="ECO:0000256" key="1">
    <source>
        <dbReference type="SAM" id="MobiDB-lite"/>
    </source>
</evidence>
<proteinExistence type="predicted"/>
<feature type="compositionally biased region" description="Low complexity" evidence="1">
    <location>
        <begin position="61"/>
        <end position="75"/>
    </location>
</feature>
<gene>
    <name evidence="2" type="ORF">FB45DRAFT_896337</name>
</gene>
<dbReference type="Proteomes" id="UP001221142">
    <property type="component" value="Unassembled WGS sequence"/>
</dbReference>
<protein>
    <submittedName>
        <fullName evidence="2">Uncharacterized protein</fullName>
    </submittedName>
</protein>
<reference evidence="2" key="1">
    <citation type="submission" date="2023-03" db="EMBL/GenBank/DDBJ databases">
        <title>Massive genome expansion in bonnet fungi (Mycena s.s.) driven by repeated elements and novel gene families across ecological guilds.</title>
        <authorList>
            <consortium name="Lawrence Berkeley National Laboratory"/>
            <person name="Harder C.B."/>
            <person name="Miyauchi S."/>
            <person name="Viragh M."/>
            <person name="Kuo A."/>
            <person name="Thoen E."/>
            <person name="Andreopoulos B."/>
            <person name="Lu D."/>
            <person name="Skrede I."/>
            <person name="Drula E."/>
            <person name="Henrissat B."/>
            <person name="Morin E."/>
            <person name="Kohler A."/>
            <person name="Barry K."/>
            <person name="LaButti K."/>
            <person name="Morin E."/>
            <person name="Salamov A."/>
            <person name="Lipzen A."/>
            <person name="Mereny Z."/>
            <person name="Hegedus B."/>
            <person name="Baldrian P."/>
            <person name="Stursova M."/>
            <person name="Weitz H."/>
            <person name="Taylor A."/>
            <person name="Grigoriev I.V."/>
            <person name="Nagy L.G."/>
            <person name="Martin F."/>
            <person name="Kauserud H."/>
        </authorList>
    </citation>
    <scope>NUCLEOTIDE SEQUENCE</scope>
    <source>
        <strain evidence="2">9284</strain>
    </source>
</reference>
<keyword evidence="3" id="KW-1185">Reference proteome</keyword>
<name>A0AAD7CAK6_9AGAR</name>
<dbReference type="AlphaFoldDB" id="A0AAD7CAK6"/>